<dbReference type="SMART" id="SM00065">
    <property type="entry name" value="GAF"/>
    <property type="match status" value="1"/>
</dbReference>
<organism evidence="10 11">
    <name type="scientific">Stigmatella aurantiaca</name>
    <dbReference type="NCBI Taxonomy" id="41"/>
    <lineage>
        <taxon>Bacteria</taxon>
        <taxon>Pseudomonadati</taxon>
        <taxon>Myxococcota</taxon>
        <taxon>Myxococcia</taxon>
        <taxon>Myxococcales</taxon>
        <taxon>Cystobacterineae</taxon>
        <taxon>Archangiaceae</taxon>
        <taxon>Stigmatella</taxon>
    </lineage>
</organism>
<dbReference type="InterPro" id="IPR029016">
    <property type="entry name" value="GAF-like_dom_sf"/>
</dbReference>
<dbReference type="InterPro" id="IPR003594">
    <property type="entry name" value="HATPase_dom"/>
</dbReference>
<feature type="domain" description="Histidine kinase" evidence="9">
    <location>
        <begin position="163"/>
        <end position="378"/>
    </location>
</feature>
<dbReference type="GO" id="GO:0030295">
    <property type="term" value="F:protein kinase activator activity"/>
    <property type="evidence" value="ECO:0007669"/>
    <property type="project" value="TreeGrafter"/>
</dbReference>
<proteinExistence type="predicted"/>
<dbReference type="SMART" id="SM00388">
    <property type="entry name" value="HisKA"/>
    <property type="match status" value="1"/>
</dbReference>
<gene>
    <name evidence="10" type="ORF">SAMN05444354_102332</name>
</gene>
<comment type="catalytic activity">
    <reaction evidence="1">
        <text>ATP + protein L-histidine = ADP + protein N-phospho-L-histidine.</text>
        <dbReference type="EC" id="2.7.13.3"/>
    </reaction>
</comment>
<name>A0A1H7JVK1_STIAU</name>
<dbReference type="InterPro" id="IPR036097">
    <property type="entry name" value="HisK_dim/P_sf"/>
</dbReference>
<keyword evidence="5" id="KW-0547">Nucleotide-binding</keyword>
<evidence type="ECO:0000256" key="7">
    <source>
        <dbReference type="ARBA" id="ARBA00022840"/>
    </source>
</evidence>
<evidence type="ECO:0000313" key="10">
    <source>
        <dbReference type="EMBL" id="SEK78336.1"/>
    </source>
</evidence>
<dbReference type="OrthoDB" id="9795133at2"/>
<evidence type="ECO:0000256" key="4">
    <source>
        <dbReference type="ARBA" id="ARBA00022679"/>
    </source>
</evidence>
<dbReference type="RefSeq" id="WP_075005469.1">
    <property type="nucleotide sequence ID" value="NZ_FOAP01000002.1"/>
</dbReference>
<protein>
    <recommendedName>
        <fullName evidence="2">histidine kinase</fullName>
        <ecNumber evidence="2">2.7.13.3</ecNumber>
    </recommendedName>
</protein>
<dbReference type="InterPro" id="IPR003018">
    <property type="entry name" value="GAF"/>
</dbReference>
<evidence type="ECO:0000256" key="6">
    <source>
        <dbReference type="ARBA" id="ARBA00022777"/>
    </source>
</evidence>
<reference evidence="11" key="1">
    <citation type="submission" date="2016-10" db="EMBL/GenBank/DDBJ databases">
        <authorList>
            <person name="Varghese N."/>
            <person name="Submissions S."/>
        </authorList>
    </citation>
    <scope>NUCLEOTIDE SEQUENCE [LARGE SCALE GENOMIC DNA]</scope>
    <source>
        <strain evidence="11">DSM 17044</strain>
    </source>
</reference>
<dbReference type="GO" id="GO:0000156">
    <property type="term" value="F:phosphorelay response regulator activity"/>
    <property type="evidence" value="ECO:0007669"/>
    <property type="project" value="TreeGrafter"/>
</dbReference>
<evidence type="ECO:0000256" key="3">
    <source>
        <dbReference type="ARBA" id="ARBA00022553"/>
    </source>
</evidence>
<dbReference type="PROSITE" id="PS50109">
    <property type="entry name" value="HIS_KIN"/>
    <property type="match status" value="1"/>
</dbReference>
<dbReference type="SUPFAM" id="SSF55874">
    <property type="entry name" value="ATPase domain of HSP90 chaperone/DNA topoisomerase II/histidine kinase"/>
    <property type="match status" value="1"/>
</dbReference>
<dbReference type="Gene3D" id="3.30.450.40">
    <property type="match status" value="2"/>
</dbReference>
<dbReference type="PANTHER" id="PTHR42878">
    <property type="entry name" value="TWO-COMPONENT HISTIDINE KINASE"/>
    <property type="match status" value="1"/>
</dbReference>
<dbReference type="Pfam" id="PF00512">
    <property type="entry name" value="HisKA"/>
    <property type="match status" value="1"/>
</dbReference>
<sequence>MPSPLQPAEKRLQQFRKLTEVSRALTYAVSLDEVLRITVERAAELLETDKAVLMLTNEQGLLSVRASFGLAKAAAERFREPLDETLIHRLQGLLEASPQCFLGVPLVVGGQVTGILAVSLPQPVADNDEQEWLLSALADQAAVALEKTRLDETAEFRERLIGIVSHDLRGPIAAILLGATSVLRREEINERDAKTIMRIQSAAERASRMIRDLLDYTQARLGGRIRVERRPMDLHAVVRQVAEEMAMAHPGRSIEVKQEGDLHGDWDVDRLAQVVGNLISNALHYSPEGTPVRVETVGTAQEATLSIHNLGPPIPAQQQSKIFEPMHRASAEMNPQNRSVGLGLYIVKHLVKAHSGTIEVKSLENEGTTFTVRLPRQAPPPGP</sequence>
<dbReference type="SMART" id="SM00387">
    <property type="entry name" value="HATPase_c"/>
    <property type="match status" value="1"/>
</dbReference>
<evidence type="ECO:0000256" key="1">
    <source>
        <dbReference type="ARBA" id="ARBA00000085"/>
    </source>
</evidence>
<dbReference type="InterPro" id="IPR004358">
    <property type="entry name" value="Sig_transdc_His_kin-like_C"/>
</dbReference>
<dbReference type="InterPro" id="IPR050351">
    <property type="entry name" value="BphY/WalK/GraS-like"/>
</dbReference>
<keyword evidence="6" id="KW-0418">Kinase</keyword>
<dbReference type="GO" id="GO:0007234">
    <property type="term" value="P:osmosensory signaling via phosphorelay pathway"/>
    <property type="evidence" value="ECO:0007669"/>
    <property type="project" value="TreeGrafter"/>
</dbReference>
<accession>A0A1H7JVK1</accession>
<dbReference type="Gene3D" id="1.10.287.130">
    <property type="match status" value="1"/>
</dbReference>
<dbReference type="EC" id="2.7.13.3" evidence="2"/>
<keyword evidence="8" id="KW-0902">Two-component regulatory system</keyword>
<dbReference type="EMBL" id="FOAP01000002">
    <property type="protein sequence ID" value="SEK78336.1"/>
    <property type="molecule type" value="Genomic_DNA"/>
</dbReference>
<dbReference type="Gene3D" id="3.30.565.10">
    <property type="entry name" value="Histidine kinase-like ATPase, C-terminal domain"/>
    <property type="match status" value="1"/>
</dbReference>
<evidence type="ECO:0000313" key="11">
    <source>
        <dbReference type="Proteomes" id="UP000182719"/>
    </source>
</evidence>
<dbReference type="AlphaFoldDB" id="A0A1H7JVK1"/>
<dbReference type="Pfam" id="PF01590">
    <property type="entry name" value="GAF"/>
    <property type="match status" value="1"/>
</dbReference>
<dbReference type="CDD" id="cd00082">
    <property type="entry name" value="HisKA"/>
    <property type="match status" value="1"/>
</dbReference>
<dbReference type="Proteomes" id="UP000182719">
    <property type="component" value="Unassembled WGS sequence"/>
</dbReference>
<keyword evidence="7" id="KW-0067">ATP-binding</keyword>
<dbReference type="GO" id="GO:0005524">
    <property type="term" value="F:ATP binding"/>
    <property type="evidence" value="ECO:0007669"/>
    <property type="project" value="UniProtKB-KW"/>
</dbReference>
<evidence type="ECO:0000256" key="8">
    <source>
        <dbReference type="ARBA" id="ARBA00023012"/>
    </source>
</evidence>
<evidence type="ECO:0000256" key="2">
    <source>
        <dbReference type="ARBA" id="ARBA00012438"/>
    </source>
</evidence>
<dbReference type="SUPFAM" id="SSF55781">
    <property type="entry name" value="GAF domain-like"/>
    <property type="match status" value="1"/>
</dbReference>
<dbReference type="CDD" id="cd00075">
    <property type="entry name" value="HATPase"/>
    <property type="match status" value="1"/>
</dbReference>
<dbReference type="InterPro" id="IPR005467">
    <property type="entry name" value="His_kinase_dom"/>
</dbReference>
<evidence type="ECO:0000259" key="9">
    <source>
        <dbReference type="PROSITE" id="PS50109"/>
    </source>
</evidence>
<evidence type="ECO:0000256" key="5">
    <source>
        <dbReference type="ARBA" id="ARBA00022741"/>
    </source>
</evidence>
<dbReference type="GO" id="GO:0000155">
    <property type="term" value="F:phosphorelay sensor kinase activity"/>
    <property type="evidence" value="ECO:0007669"/>
    <property type="project" value="InterPro"/>
</dbReference>
<keyword evidence="3" id="KW-0597">Phosphoprotein</keyword>
<dbReference type="PRINTS" id="PR00344">
    <property type="entry name" value="BCTRLSENSOR"/>
</dbReference>
<dbReference type="Pfam" id="PF02518">
    <property type="entry name" value="HATPase_c"/>
    <property type="match status" value="1"/>
</dbReference>
<dbReference type="FunFam" id="3.30.565.10:FF:000006">
    <property type="entry name" value="Sensor histidine kinase WalK"/>
    <property type="match status" value="1"/>
</dbReference>
<dbReference type="InterPro" id="IPR003661">
    <property type="entry name" value="HisK_dim/P_dom"/>
</dbReference>
<dbReference type="SUPFAM" id="SSF47384">
    <property type="entry name" value="Homodimeric domain of signal transducing histidine kinase"/>
    <property type="match status" value="1"/>
</dbReference>
<dbReference type="PANTHER" id="PTHR42878:SF7">
    <property type="entry name" value="SENSOR HISTIDINE KINASE GLRK"/>
    <property type="match status" value="1"/>
</dbReference>
<keyword evidence="11" id="KW-1185">Reference proteome</keyword>
<keyword evidence="4" id="KW-0808">Transferase</keyword>
<dbReference type="InterPro" id="IPR036890">
    <property type="entry name" value="HATPase_C_sf"/>
</dbReference>